<evidence type="ECO:0000259" key="1">
    <source>
        <dbReference type="Pfam" id="PF07110"/>
    </source>
</evidence>
<evidence type="ECO:0000313" key="3">
    <source>
        <dbReference type="Proteomes" id="UP000198857"/>
    </source>
</evidence>
<dbReference type="EMBL" id="FOWQ01000006">
    <property type="protein sequence ID" value="SFP61051.1"/>
    <property type="molecule type" value="Genomic_DNA"/>
</dbReference>
<organism evidence="2 3">
    <name type="scientific">Geodermatophilus dictyosporus</name>
    <dbReference type="NCBI Taxonomy" id="1523247"/>
    <lineage>
        <taxon>Bacteria</taxon>
        <taxon>Bacillati</taxon>
        <taxon>Actinomycetota</taxon>
        <taxon>Actinomycetes</taxon>
        <taxon>Geodermatophilales</taxon>
        <taxon>Geodermatophilaceae</taxon>
        <taxon>Geodermatophilus</taxon>
    </lineage>
</organism>
<dbReference type="InterPro" id="IPR009799">
    <property type="entry name" value="EthD_dom"/>
</dbReference>
<dbReference type="RefSeq" id="WP_091112356.1">
    <property type="nucleotide sequence ID" value="NZ_FOWQ01000006.1"/>
</dbReference>
<name>A0A1I5RS08_9ACTN</name>
<sequence>MINLTIVLNEKPGTDRGEALRYWRETHGPIAGRIPGVRRYVQHHAVGAPEGDPPFLGVASLYFDDQEAFAAATGSPEFAAAVADVENFADPQMTTAFTEDVVVVD</sequence>
<dbReference type="PANTHER" id="PTHR40260:SF2">
    <property type="entry name" value="BLR8190 PROTEIN"/>
    <property type="match status" value="1"/>
</dbReference>
<dbReference type="NCBIfam" id="TIGR02118">
    <property type="entry name" value="EthD family reductase"/>
    <property type="match status" value="1"/>
</dbReference>
<dbReference type="InterPro" id="IPR011008">
    <property type="entry name" value="Dimeric_a/b-barrel"/>
</dbReference>
<dbReference type="Proteomes" id="UP000198857">
    <property type="component" value="Unassembled WGS sequence"/>
</dbReference>
<keyword evidence="3" id="KW-1185">Reference proteome</keyword>
<protein>
    <recommendedName>
        <fullName evidence="1">EthD domain-containing protein</fullName>
    </recommendedName>
</protein>
<dbReference type="PANTHER" id="PTHR40260">
    <property type="entry name" value="BLR8190 PROTEIN"/>
    <property type="match status" value="1"/>
</dbReference>
<feature type="domain" description="EthD" evidence="1">
    <location>
        <begin position="11"/>
        <end position="91"/>
    </location>
</feature>
<dbReference type="Pfam" id="PF07110">
    <property type="entry name" value="EthD"/>
    <property type="match status" value="1"/>
</dbReference>
<dbReference type="SUPFAM" id="SSF54909">
    <property type="entry name" value="Dimeric alpha+beta barrel"/>
    <property type="match status" value="1"/>
</dbReference>
<accession>A0A1I5RS08</accession>
<dbReference type="AlphaFoldDB" id="A0A1I5RS08"/>
<evidence type="ECO:0000313" key="2">
    <source>
        <dbReference type="EMBL" id="SFP61051.1"/>
    </source>
</evidence>
<gene>
    <name evidence="2" type="ORF">SAMN05660464_3674</name>
</gene>
<reference evidence="3" key="1">
    <citation type="submission" date="2016-10" db="EMBL/GenBank/DDBJ databases">
        <authorList>
            <person name="Varghese N."/>
            <person name="Submissions S."/>
        </authorList>
    </citation>
    <scope>NUCLEOTIDE SEQUENCE [LARGE SCALE GENOMIC DNA]</scope>
    <source>
        <strain evidence="3">DSM 44208</strain>
    </source>
</reference>
<dbReference type="GO" id="GO:0016491">
    <property type="term" value="F:oxidoreductase activity"/>
    <property type="evidence" value="ECO:0007669"/>
    <property type="project" value="InterPro"/>
</dbReference>
<proteinExistence type="predicted"/>
<dbReference type="Gene3D" id="3.30.70.100">
    <property type="match status" value="1"/>
</dbReference>
<dbReference type="STRING" id="1523247.SAMN05660464_3674"/>